<keyword evidence="6" id="KW-1185">Reference proteome</keyword>
<dbReference type="AlphaFoldDB" id="A0A098GGE2"/>
<dbReference type="KEGG" id="tmc:LMI_1240"/>
<dbReference type="HOGENOM" id="CLU_109462_4_1_6"/>
<evidence type="ECO:0000313" key="4">
    <source>
        <dbReference type="EMBL" id="SCX81387.1"/>
    </source>
</evidence>
<name>A0A098GGE2_LEGMI</name>
<evidence type="ECO:0000256" key="1">
    <source>
        <dbReference type="ARBA" id="ARBA00005578"/>
    </source>
</evidence>
<dbReference type="InterPro" id="IPR050961">
    <property type="entry name" value="BolA/IbaG_stress_morph_reg"/>
</dbReference>
<protein>
    <submittedName>
        <fullName evidence="4">Acid stress-induced BolA-like protein IbaG/YrbA, predicted regulator of iron metabolism</fullName>
    </submittedName>
</protein>
<comment type="similarity">
    <text evidence="1 2">Belongs to the BolA/IbaG family.</text>
</comment>
<gene>
    <name evidence="3" type="ORF">LMI_1240</name>
    <name evidence="4" type="ORF">SAMN02982997_00133</name>
</gene>
<dbReference type="STRING" id="451.B6N58_09315"/>
<evidence type="ECO:0000313" key="3">
    <source>
        <dbReference type="EMBL" id="CEG60551.1"/>
    </source>
</evidence>
<dbReference type="PANTHER" id="PTHR46229:SF4">
    <property type="entry name" value="ACID STRESS PROTEIN IBAG"/>
    <property type="match status" value="1"/>
</dbReference>
<dbReference type="Pfam" id="PF01722">
    <property type="entry name" value="BolA"/>
    <property type="match status" value="1"/>
</dbReference>
<reference evidence="3" key="1">
    <citation type="submission" date="2014-09" db="EMBL/GenBank/DDBJ databases">
        <authorList>
            <person name="GOMEZ-VALERO Laura"/>
        </authorList>
    </citation>
    <scope>NUCLEOTIDE SEQUENCE</scope>
    <source>
        <strain evidence="3">ATCC33218</strain>
    </source>
</reference>
<dbReference type="Proteomes" id="UP000182998">
    <property type="component" value="Unassembled WGS sequence"/>
</dbReference>
<dbReference type="Proteomes" id="UP000032414">
    <property type="component" value="Chromosome I"/>
</dbReference>
<dbReference type="InterPro" id="IPR002634">
    <property type="entry name" value="BolA"/>
</dbReference>
<evidence type="ECO:0000313" key="5">
    <source>
        <dbReference type="Proteomes" id="UP000032414"/>
    </source>
</evidence>
<organism evidence="3 5">
    <name type="scientific">Legionella micdadei</name>
    <name type="common">Tatlockia micdadei</name>
    <dbReference type="NCBI Taxonomy" id="451"/>
    <lineage>
        <taxon>Bacteria</taxon>
        <taxon>Pseudomonadati</taxon>
        <taxon>Pseudomonadota</taxon>
        <taxon>Gammaproteobacteria</taxon>
        <taxon>Legionellales</taxon>
        <taxon>Legionellaceae</taxon>
        <taxon>Legionella</taxon>
    </lineage>
</organism>
<dbReference type="InterPro" id="IPR036065">
    <property type="entry name" value="BolA-like_sf"/>
</dbReference>
<reference evidence="5" key="2">
    <citation type="submission" date="2014-09" db="EMBL/GenBank/DDBJ databases">
        <authorList>
            <person name="Gomez-Valero L."/>
        </authorList>
    </citation>
    <scope>NUCLEOTIDE SEQUENCE [LARGE SCALE GENOMIC DNA]</scope>
    <source>
        <strain evidence="5">ATCC33218</strain>
    </source>
</reference>
<dbReference type="OrthoDB" id="9801469at2"/>
<evidence type="ECO:0000313" key="6">
    <source>
        <dbReference type="Proteomes" id="UP000182998"/>
    </source>
</evidence>
<sequence>MISNEELERCLVETGEIDFVKVDGDGYHYQLTVVSNAFQGKSKVARQQWVYAKLRDYITSGSLHAVSMQTLTKEEWEKNHG</sequence>
<dbReference type="RefSeq" id="WP_045098948.1">
    <property type="nucleotide sequence ID" value="NZ_CP020614.1"/>
</dbReference>
<reference evidence="4 6" key="3">
    <citation type="submission" date="2016-10" db="EMBL/GenBank/DDBJ databases">
        <authorList>
            <person name="Varghese N."/>
            <person name="Submissions S."/>
        </authorList>
    </citation>
    <scope>NUCLEOTIDE SEQUENCE [LARGE SCALE GENOMIC DNA]</scope>
    <source>
        <strain evidence="4 6">ATCC 33218</strain>
    </source>
</reference>
<dbReference type="Gene3D" id="3.30.300.90">
    <property type="entry name" value="BolA-like"/>
    <property type="match status" value="1"/>
</dbReference>
<dbReference type="EMBL" id="FMVN01000001">
    <property type="protein sequence ID" value="SCX81387.1"/>
    <property type="molecule type" value="Genomic_DNA"/>
</dbReference>
<dbReference type="SUPFAM" id="SSF82657">
    <property type="entry name" value="BolA-like"/>
    <property type="match status" value="1"/>
</dbReference>
<dbReference type="PANTHER" id="PTHR46229">
    <property type="entry name" value="BOLA TRANSCRIPTION REGULATOR"/>
    <property type="match status" value="1"/>
</dbReference>
<dbReference type="EMBL" id="LN614830">
    <property type="protein sequence ID" value="CEG60551.1"/>
    <property type="molecule type" value="Genomic_DNA"/>
</dbReference>
<dbReference type="PATRIC" id="fig|451.8.peg.1753"/>
<accession>A0A098GGE2</accession>
<proteinExistence type="inferred from homology"/>
<evidence type="ECO:0000256" key="2">
    <source>
        <dbReference type="RuleBase" id="RU003860"/>
    </source>
</evidence>